<dbReference type="RefSeq" id="WP_110833112.1">
    <property type="nucleotide sequence ID" value="NZ_QKLU01000006.1"/>
</dbReference>
<keyword evidence="2" id="KW-1185">Reference proteome</keyword>
<dbReference type="Proteomes" id="UP000248198">
    <property type="component" value="Unassembled WGS sequence"/>
</dbReference>
<comment type="caution">
    <text evidence="1">The sequence shown here is derived from an EMBL/GenBank/DDBJ whole genome shotgun (WGS) entry which is preliminary data.</text>
</comment>
<accession>A0A318UD01</accession>
<evidence type="ECO:0000313" key="1">
    <source>
        <dbReference type="EMBL" id="PYF72376.1"/>
    </source>
</evidence>
<gene>
    <name evidence="1" type="ORF">B0O44_10625</name>
</gene>
<proteinExistence type="predicted"/>
<dbReference type="EMBL" id="QKLU01000006">
    <property type="protein sequence ID" value="PYF72376.1"/>
    <property type="molecule type" value="Genomic_DNA"/>
</dbReference>
<evidence type="ECO:0008006" key="3">
    <source>
        <dbReference type="Google" id="ProtNLM"/>
    </source>
</evidence>
<dbReference type="OrthoDB" id="9812256at2"/>
<reference evidence="1 2" key="1">
    <citation type="submission" date="2018-06" db="EMBL/GenBank/DDBJ databases">
        <title>Genomic Encyclopedia of Archaeal and Bacterial Type Strains, Phase II (KMG-II): from individual species to whole genera.</title>
        <authorList>
            <person name="Goeker M."/>
        </authorList>
    </citation>
    <scope>NUCLEOTIDE SEQUENCE [LARGE SCALE GENOMIC DNA]</scope>
    <source>
        <strain evidence="1 2">DSM 27372</strain>
    </source>
</reference>
<dbReference type="AlphaFoldDB" id="A0A318UD01"/>
<evidence type="ECO:0000313" key="2">
    <source>
        <dbReference type="Proteomes" id="UP000248198"/>
    </source>
</evidence>
<sequence>MKKEKQRLLLLFYIVLLGALQSVYAQKSFKTIPLPTAIKGVNEEFSGMALSAQRLYLLPQYGSHKETKLDSAFNIYSIHTDSIGRVIDAKDTALTRFSTIKVKNLEKLPDSVKAYYEGFEAMVIVNNQVFLSIETDDKYDYCFILKGTLDLQKNEIRIDPAHFCSLKRYPFIKNAGFESLAYLSGENKLIAMYEFNALPEGGKGFLIDTAFKETPKKIAIPFLPFRITDIQINAKGKIYGINYYWNGDYEAYLDNNILRHQEEHLKYLIPDLKAPLNQNPDYLKEKTAGYARIVSLENLKDNQWKQVVSFDPWKNNWEGLSLFRNGALIISDANRSKKQVTTLAYIEF</sequence>
<protein>
    <recommendedName>
        <fullName evidence="3">Phytase-like domain-containing protein</fullName>
    </recommendedName>
</protein>
<organism evidence="1 2">
    <name type="scientific">Pedobacter nutrimenti</name>
    <dbReference type="NCBI Taxonomy" id="1241337"/>
    <lineage>
        <taxon>Bacteria</taxon>
        <taxon>Pseudomonadati</taxon>
        <taxon>Bacteroidota</taxon>
        <taxon>Sphingobacteriia</taxon>
        <taxon>Sphingobacteriales</taxon>
        <taxon>Sphingobacteriaceae</taxon>
        <taxon>Pedobacter</taxon>
    </lineage>
</organism>
<name>A0A318UD01_9SPHI</name>